<keyword evidence="7" id="KW-1185">Reference proteome</keyword>
<evidence type="ECO:0000256" key="3">
    <source>
        <dbReference type="ARBA" id="ARBA00023242"/>
    </source>
</evidence>
<dbReference type="PANTHER" id="PTHR46358:SF1">
    <property type="entry name" value="TONSOKU-LIKE PROTEIN"/>
    <property type="match status" value="1"/>
</dbReference>
<sequence>MLRSAVSRTTLKAVGQGGLGGSSSHAEPMHPNLGLHSAAATGNIGLVKFALENGQPANSNLNGILPLHAACSGGSEQSVRMLISHGADVNAPRLKAKGSTGGPGAEGSTPLHFAAANGHLEIVRILLEAGARPAAADKEGVVPEALALGNRHTDCANLIRSWISAYGSNGLAGMVEARETVSGDVTLGPAGYIRYAASRRSDSPLSPTSSSRSGQPTTTSSTNAAAPGSGSSQLSTLPTSPPSSQLTSQSSFDTLSANSASKPHATSRPPPSFKSASLSKTSSNPNLRNPASSAVSPPLGNASPALLSTNLSSSQSHFNPTSVIPNAVAASAGLGSFPAAHLQLDASTSSAATPVASGSVRESKRRPSIPSIFEKAAHPAASLRAALASGSSAQTSASLSQASSSRYLDHSYDAITSSPGKKHSKLAGKRSFSHILRKATGSSTGSGQQSALPPSSSSSFSDTTSAASSNNMLSGGAINMDALAKPGRTPGRSFDHQRASATASHRTARRNTALESLGDDPEAWNHSTPAPPPLPTSRSDAAVLDQQRTLRNASSSSSLSTARDPSLTDNQVGRSRAGSNEQLSSSSRFPLRANASLDLLRPTGHFGQSDDHGNSSATSATRKSSERYRASSNQNSRIDAMRRLASGSEGHGQYAGASAGVTHLASRDRSVSGSSSQSASTTDNERGQAHSTVEEAVEEEDLQEFLDHTVSGVGDHTTDGGERHDSHRLPAGLRTMTALRQQNSKDASDPQVAESATVRPALPPPGATNEDSSRNGGGTPASRMTRDRSGSHVSAISSSSQSGHSSRGIDVGLRSSPGLAPSFQALSIAEENGLTSSVGHTTAPGGSSTSLNRAGRAPSVAESVTSHASSSSLRSNYLSAAEQAQAILNHEAPYASDGPDGTSTSLAAQLAAYGEALAVERRRAGDARTGPSPSLSARGSNAALRSKLPSVSEDQLPSRSAGHSSRSFSVSEQRTPNYPATAAQSYNRRVSRRPHSSEGRQSQEGAKRGFFGGSTATNGPSALPATDSARSELERSPAAHDSTQAQRQGQEKAGVTPSSHLPSDRDETGSPNLADRDRLDSPVHEDTTQAQTSAEAATRSAKAGGDALASDRSDDIGPTVPPKDQPRRRHEPVVLSSASGLPASMILQGGNATAAEMGDDDEDDPKTPVLGGTRAVLDKLEPSPGSLHRHSPSLPTKLSSYERLPREALADNVDASSTLSSTPPVPPPRKESIHTRALGSGLGIDEPSISDDSRMLTPDSAMWSSWRAGGGASGHEDGMSHNKVTDSTSSSRWEGLRRPSLNMLRSATSSSTHSQTPSHASSVGCEGYSHGRWSTDESMSGGKADLASNSSTASAGGGTGKRGLVRNLLNKAKGST</sequence>
<name>A0A4U7KZQ1_9BASI</name>
<dbReference type="GO" id="GO:0043596">
    <property type="term" value="C:nuclear replication fork"/>
    <property type="evidence" value="ECO:0007669"/>
    <property type="project" value="TreeGrafter"/>
</dbReference>
<comment type="subcellular location">
    <subcellularLocation>
        <location evidence="1">Nucleus</location>
    </subcellularLocation>
</comment>
<feature type="compositionally biased region" description="Polar residues" evidence="5">
    <location>
        <begin position="284"/>
        <end position="295"/>
    </location>
</feature>
<feature type="compositionally biased region" description="Basic and acidic residues" evidence="5">
    <location>
        <begin position="1029"/>
        <end position="1038"/>
    </location>
</feature>
<feature type="compositionally biased region" description="Low complexity" evidence="5">
    <location>
        <begin position="671"/>
        <end position="682"/>
    </location>
</feature>
<feature type="compositionally biased region" description="Low complexity" evidence="5">
    <location>
        <begin position="440"/>
        <end position="469"/>
    </location>
</feature>
<feature type="repeat" description="ANK" evidence="4">
    <location>
        <begin position="106"/>
        <end position="138"/>
    </location>
</feature>
<dbReference type="PROSITE" id="PS50297">
    <property type="entry name" value="ANK_REP_REGION"/>
    <property type="match status" value="2"/>
</dbReference>
<feature type="compositionally biased region" description="Polar residues" evidence="5">
    <location>
        <begin position="972"/>
        <end position="988"/>
    </location>
</feature>
<feature type="compositionally biased region" description="Polar residues" evidence="5">
    <location>
        <begin position="252"/>
        <end position="261"/>
    </location>
</feature>
<dbReference type="InterPro" id="IPR036770">
    <property type="entry name" value="Ankyrin_rpt-contain_sf"/>
</dbReference>
<accession>A0A4U7KZQ1</accession>
<evidence type="ECO:0000256" key="4">
    <source>
        <dbReference type="PROSITE-ProRule" id="PRU00023"/>
    </source>
</evidence>
<evidence type="ECO:0000256" key="1">
    <source>
        <dbReference type="ARBA" id="ARBA00004123"/>
    </source>
</evidence>
<feature type="compositionally biased region" description="Polar residues" evidence="5">
    <location>
        <begin position="561"/>
        <end position="588"/>
    </location>
</feature>
<feature type="compositionally biased region" description="Low complexity" evidence="5">
    <location>
        <begin position="350"/>
        <end position="360"/>
    </location>
</feature>
<gene>
    <name evidence="6" type="ORF">EX895_000323</name>
</gene>
<feature type="region of interest" description="Disordered" evidence="5">
    <location>
        <begin position="835"/>
        <end position="870"/>
    </location>
</feature>
<dbReference type="GO" id="GO:0000724">
    <property type="term" value="P:double-strand break repair via homologous recombination"/>
    <property type="evidence" value="ECO:0007669"/>
    <property type="project" value="TreeGrafter"/>
</dbReference>
<feature type="compositionally biased region" description="Low complexity" evidence="5">
    <location>
        <begin position="859"/>
        <end position="870"/>
    </location>
</feature>
<feature type="compositionally biased region" description="Basic and acidic residues" evidence="5">
    <location>
        <begin position="1062"/>
        <end position="1087"/>
    </location>
</feature>
<feature type="region of interest" description="Disordered" evidence="5">
    <location>
        <begin position="439"/>
        <end position="638"/>
    </location>
</feature>
<dbReference type="PANTHER" id="PTHR46358">
    <property type="entry name" value="TONSOKU-LIKE PROTEIN"/>
    <property type="match status" value="1"/>
</dbReference>
<keyword evidence="4" id="KW-0040">ANK repeat</keyword>
<dbReference type="Proteomes" id="UP000306050">
    <property type="component" value="Chromosome SGRAM_1"/>
</dbReference>
<feature type="compositionally biased region" description="Low complexity" evidence="5">
    <location>
        <begin position="499"/>
        <end position="513"/>
    </location>
</feature>
<feature type="region of interest" description="Disordered" evidence="5">
    <location>
        <begin position="741"/>
        <end position="815"/>
    </location>
</feature>
<evidence type="ECO:0000256" key="5">
    <source>
        <dbReference type="SAM" id="MobiDB-lite"/>
    </source>
</evidence>
<comment type="caution">
    <text evidence="6">The sequence shown here is derived from an EMBL/GenBank/DDBJ whole genome shotgun (WGS) entry which is preliminary data.</text>
</comment>
<dbReference type="Gene3D" id="1.25.40.20">
    <property type="entry name" value="Ankyrin repeat-containing domain"/>
    <property type="match status" value="1"/>
</dbReference>
<feature type="region of interest" description="Disordered" evidence="5">
    <location>
        <begin position="198"/>
        <end position="300"/>
    </location>
</feature>
<feature type="compositionally biased region" description="Low complexity" evidence="5">
    <location>
        <begin position="1088"/>
        <end position="1101"/>
    </location>
</feature>
<feature type="region of interest" description="Disordered" evidence="5">
    <location>
        <begin position="661"/>
        <end position="700"/>
    </location>
</feature>
<feature type="compositionally biased region" description="Low complexity" evidence="5">
    <location>
        <begin position="273"/>
        <end position="283"/>
    </location>
</feature>
<organism evidence="6 7">
    <name type="scientific">Sporisorium graminicola</name>
    <dbReference type="NCBI Taxonomy" id="280036"/>
    <lineage>
        <taxon>Eukaryota</taxon>
        <taxon>Fungi</taxon>
        <taxon>Dikarya</taxon>
        <taxon>Basidiomycota</taxon>
        <taxon>Ustilaginomycotina</taxon>
        <taxon>Ustilaginomycetes</taxon>
        <taxon>Ustilaginales</taxon>
        <taxon>Ustilaginaceae</taxon>
        <taxon>Sporisorium</taxon>
    </lineage>
</organism>
<feature type="compositionally biased region" description="Low complexity" evidence="5">
    <location>
        <begin position="203"/>
        <end position="251"/>
    </location>
</feature>
<evidence type="ECO:0000256" key="2">
    <source>
        <dbReference type="ARBA" id="ARBA00022737"/>
    </source>
</evidence>
<dbReference type="PROSITE" id="PS50088">
    <property type="entry name" value="ANK_REPEAT"/>
    <property type="match status" value="2"/>
</dbReference>
<protein>
    <submittedName>
        <fullName evidence="6">Uncharacterized protein</fullName>
    </submittedName>
</protein>
<feature type="compositionally biased region" description="Low complexity" evidence="5">
    <location>
        <begin position="1306"/>
        <end position="1322"/>
    </location>
</feature>
<dbReference type="KEGG" id="sgra:EX895_000323"/>
<feature type="compositionally biased region" description="Low complexity" evidence="5">
    <location>
        <begin position="958"/>
        <end position="971"/>
    </location>
</feature>
<dbReference type="SMART" id="SM00248">
    <property type="entry name" value="ANK"/>
    <property type="match status" value="3"/>
</dbReference>
<dbReference type="Pfam" id="PF13637">
    <property type="entry name" value="Ank_4"/>
    <property type="match status" value="1"/>
</dbReference>
<evidence type="ECO:0000313" key="6">
    <source>
        <dbReference type="EMBL" id="TKY90325.1"/>
    </source>
</evidence>
<proteinExistence type="predicted"/>
<feature type="region of interest" description="Disordered" evidence="5">
    <location>
        <begin position="922"/>
        <end position="1376"/>
    </location>
</feature>
<dbReference type="GO" id="GO:0031297">
    <property type="term" value="P:replication fork processing"/>
    <property type="evidence" value="ECO:0007669"/>
    <property type="project" value="TreeGrafter"/>
</dbReference>
<dbReference type="EMBL" id="SRRM01000002">
    <property type="protein sequence ID" value="TKY90325.1"/>
    <property type="molecule type" value="Genomic_DNA"/>
</dbReference>
<reference evidence="6 7" key="1">
    <citation type="submission" date="2019-05" db="EMBL/GenBank/DDBJ databases">
        <title>Sporisorium graminicola CBS 10092 draft sequencing and annotation.</title>
        <authorList>
            <person name="Solano-Gonzalez S."/>
            <person name="Caddick M.X."/>
            <person name="Darby A."/>
        </authorList>
    </citation>
    <scope>NUCLEOTIDE SEQUENCE [LARGE SCALE GENOMIC DNA]</scope>
    <source>
        <strain evidence="6 7">CBS 10092</strain>
    </source>
</reference>
<feature type="compositionally biased region" description="Polar residues" evidence="5">
    <location>
        <begin position="1"/>
        <end position="10"/>
    </location>
</feature>
<feature type="compositionally biased region" description="Polar residues" evidence="5">
    <location>
        <begin position="835"/>
        <end position="852"/>
    </location>
</feature>
<dbReference type="GeneID" id="40723218"/>
<feature type="compositionally biased region" description="Low complexity" evidence="5">
    <location>
        <begin position="791"/>
        <end position="806"/>
    </location>
</feature>
<feature type="region of interest" description="Disordered" evidence="5">
    <location>
        <begin position="1"/>
        <end position="34"/>
    </location>
</feature>
<keyword evidence="2" id="KW-0677">Repeat</keyword>
<dbReference type="SUPFAM" id="SSF48403">
    <property type="entry name" value="Ankyrin repeat"/>
    <property type="match status" value="1"/>
</dbReference>
<dbReference type="OrthoDB" id="194358at2759"/>
<dbReference type="InterPro" id="IPR052311">
    <property type="entry name" value="MMS22L-TONSL_complex_comp"/>
</dbReference>
<feature type="compositionally biased region" description="Basic and acidic residues" evidence="5">
    <location>
        <begin position="1274"/>
        <end position="1284"/>
    </location>
</feature>
<keyword evidence="3" id="KW-0539">Nucleus</keyword>
<dbReference type="RefSeq" id="XP_029742310.1">
    <property type="nucleotide sequence ID" value="XM_029880924.1"/>
</dbReference>
<dbReference type="InterPro" id="IPR002110">
    <property type="entry name" value="Ankyrin_rpt"/>
</dbReference>
<feature type="repeat" description="ANK" evidence="4">
    <location>
        <begin position="62"/>
        <end position="94"/>
    </location>
</feature>
<evidence type="ECO:0000313" key="7">
    <source>
        <dbReference type="Proteomes" id="UP000306050"/>
    </source>
</evidence>
<feature type="region of interest" description="Disordered" evidence="5">
    <location>
        <begin position="350"/>
        <end position="369"/>
    </location>
</feature>